<dbReference type="AlphaFoldDB" id="Q0FWQ4"/>
<keyword evidence="3" id="KW-1185">Reference proteome</keyword>
<name>Q0FWQ4_SALBH</name>
<evidence type="ECO:0000256" key="1">
    <source>
        <dbReference type="SAM" id="MobiDB-lite"/>
    </source>
</evidence>
<evidence type="ECO:0000313" key="3">
    <source>
        <dbReference type="Proteomes" id="UP000006230"/>
    </source>
</evidence>
<evidence type="ECO:0000313" key="2">
    <source>
        <dbReference type="EMBL" id="EAU48498.1"/>
    </source>
</evidence>
<feature type="compositionally biased region" description="Basic and acidic residues" evidence="1">
    <location>
        <begin position="17"/>
        <end position="26"/>
    </location>
</feature>
<sequence>MTAEGRPGGPPFFMRRIRQDALSRRW</sequence>
<reference evidence="2 3" key="1">
    <citation type="journal article" date="2010" name="J. Bacteriol.">
        <title>Genome sequences of Pelagibaca bermudensis HTCC2601T and Maritimibacter alkaliphilus HTCC2654T, the type strains of two marine Roseobacter genera.</title>
        <authorList>
            <person name="Thrash J.C."/>
            <person name="Cho J.C."/>
            <person name="Ferriera S."/>
            <person name="Johnson J."/>
            <person name="Vergin K.L."/>
            <person name="Giovannoni S.J."/>
        </authorList>
    </citation>
    <scope>NUCLEOTIDE SEQUENCE [LARGE SCALE GENOMIC DNA]</scope>
    <source>
        <strain evidence="3">DSM 26914 / JCM 13377 / KCTC 12554 / HTCC2601</strain>
    </source>
</reference>
<dbReference type="HOGENOM" id="CLU_3416931_0_0_5"/>
<comment type="caution">
    <text evidence="2">The sequence shown here is derived from an EMBL/GenBank/DDBJ whole genome shotgun (WGS) entry which is preliminary data.</text>
</comment>
<accession>Q0FWQ4</accession>
<dbReference type="EMBL" id="AATQ01000001">
    <property type="protein sequence ID" value="EAU48498.1"/>
    <property type="molecule type" value="Genomic_DNA"/>
</dbReference>
<protein>
    <submittedName>
        <fullName evidence="2">Uncharacterized protein</fullName>
    </submittedName>
</protein>
<dbReference type="Proteomes" id="UP000006230">
    <property type="component" value="Unassembled WGS sequence"/>
</dbReference>
<proteinExistence type="predicted"/>
<gene>
    <name evidence="2" type="ORF">R2601_02958</name>
</gene>
<feature type="region of interest" description="Disordered" evidence="1">
    <location>
        <begin position="1"/>
        <end position="26"/>
    </location>
</feature>
<organism evidence="2 3">
    <name type="scientific">Salipiger bermudensis (strain DSM 26914 / JCM 13377 / KCTC 12554 / HTCC2601)</name>
    <name type="common">Pelagibaca bermudensis</name>
    <dbReference type="NCBI Taxonomy" id="314265"/>
    <lineage>
        <taxon>Bacteria</taxon>
        <taxon>Pseudomonadati</taxon>
        <taxon>Pseudomonadota</taxon>
        <taxon>Alphaproteobacteria</taxon>
        <taxon>Rhodobacterales</taxon>
        <taxon>Roseobacteraceae</taxon>
        <taxon>Salipiger</taxon>
    </lineage>
</organism>